<evidence type="ECO:0000313" key="2">
    <source>
        <dbReference type="Proteomes" id="UP001181693"/>
    </source>
</evidence>
<sequence>MKSTNAACTAWDDKLCRVHCHNCIHSASFPNQCICGMTPEKSLIWAKALTAANTRLVERNAQWRTSRWQTIRGKLIFFLRMSSSNYS</sequence>
<dbReference type="AlphaFoldDB" id="A0AAV2ZT04"/>
<protein>
    <submittedName>
        <fullName evidence="1">Uncharacterized protein</fullName>
    </submittedName>
</protein>
<evidence type="ECO:0000313" key="1">
    <source>
        <dbReference type="EMBL" id="DBA21541.1"/>
    </source>
</evidence>
<accession>A0AAV2ZT04</accession>
<gene>
    <name evidence="1" type="ORF">GDO54_018155</name>
</gene>
<name>A0AAV2ZT04_PYXAD</name>
<keyword evidence="2" id="KW-1185">Reference proteome</keyword>
<organism evidence="1 2">
    <name type="scientific">Pyxicephalus adspersus</name>
    <name type="common">African bullfrog</name>
    <dbReference type="NCBI Taxonomy" id="30357"/>
    <lineage>
        <taxon>Eukaryota</taxon>
        <taxon>Metazoa</taxon>
        <taxon>Chordata</taxon>
        <taxon>Craniata</taxon>
        <taxon>Vertebrata</taxon>
        <taxon>Euteleostomi</taxon>
        <taxon>Amphibia</taxon>
        <taxon>Batrachia</taxon>
        <taxon>Anura</taxon>
        <taxon>Neobatrachia</taxon>
        <taxon>Ranoidea</taxon>
        <taxon>Pyxicephalidae</taxon>
        <taxon>Pyxicephalinae</taxon>
        <taxon>Pyxicephalus</taxon>
    </lineage>
</organism>
<dbReference type="Proteomes" id="UP001181693">
    <property type="component" value="Unassembled WGS sequence"/>
</dbReference>
<comment type="caution">
    <text evidence="1">The sequence shown here is derived from an EMBL/GenBank/DDBJ whole genome shotgun (WGS) entry which is preliminary data.</text>
</comment>
<dbReference type="EMBL" id="DYDO01000007">
    <property type="protein sequence ID" value="DBA21541.1"/>
    <property type="molecule type" value="Genomic_DNA"/>
</dbReference>
<reference evidence="1" key="1">
    <citation type="thesis" date="2020" institute="ProQuest LLC" country="789 East Eisenhower Parkway, Ann Arbor, MI, USA">
        <title>Comparative Genomics and Chromosome Evolution.</title>
        <authorList>
            <person name="Mudd A.B."/>
        </authorList>
    </citation>
    <scope>NUCLEOTIDE SEQUENCE</scope>
    <source>
        <strain evidence="1">1538</strain>
        <tissue evidence="1">Blood</tissue>
    </source>
</reference>
<proteinExistence type="predicted"/>